<name>A0A5B8VW62_9SPHI</name>
<accession>A0A5B8VW62</accession>
<proteinExistence type="predicted"/>
<protein>
    <submittedName>
        <fullName evidence="1">Uncharacterized protein</fullName>
    </submittedName>
</protein>
<sequence>MKGFTQIQGNIFVEPCKDCGERPVVEQQKGLFIVRCPKHDSHYQTKPGFVDINDWNLKNKVHTSLGATDTKPSKEAS</sequence>
<evidence type="ECO:0000313" key="2">
    <source>
        <dbReference type="Proteomes" id="UP000321362"/>
    </source>
</evidence>
<dbReference type="KEGG" id="mgk:FSB76_08170"/>
<dbReference type="RefSeq" id="WP_147053108.1">
    <property type="nucleotide sequence ID" value="NZ_CP042437.1"/>
</dbReference>
<organism evidence="1 2">
    <name type="scientific">Mucilaginibacter ginsenosidivorax</name>
    <dbReference type="NCBI Taxonomy" id="862126"/>
    <lineage>
        <taxon>Bacteria</taxon>
        <taxon>Pseudomonadati</taxon>
        <taxon>Bacteroidota</taxon>
        <taxon>Sphingobacteriia</taxon>
        <taxon>Sphingobacteriales</taxon>
        <taxon>Sphingobacteriaceae</taxon>
        <taxon>Mucilaginibacter</taxon>
    </lineage>
</organism>
<dbReference type="EMBL" id="CP042437">
    <property type="protein sequence ID" value="QEC75924.1"/>
    <property type="molecule type" value="Genomic_DNA"/>
</dbReference>
<gene>
    <name evidence="1" type="ORF">FSB76_08170</name>
</gene>
<keyword evidence="2" id="KW-1185">Reference proteome</keyword>
<dbReference type="OrthoDB" id="797361at2"/>
<reference evidence="1 2" key="1">
    <citation type="journal article" date="2013" name="J. Microbiol.">
        <title>Mucilaginibacter ginsenosidivorax sp. nov., with ginsenoside converting activity isolated from sediment.</title>
        <authorList>
            <person name="Kim J.K."/>
            <person name="Choi T.E."/>
            <person name="Liu Q.M."/>
            <person name="Park H.Y."/>
            <person name="Yi T.H."/>
            <person name="Yoon M.H."/>
            <person name="Kim S.C."/>
            <person name="Im W.T."/>
        </authorList>
    </citation>
    <scope>NUCLEOTIDE SEQUENCE [LARGE SCALE GENOMIC DNA]</scope>
    <source>
        <strain evidence="1 2">KHI28</strain>
    </source>
</reference>
<evidence type="ECO:0000313" key="1">
    <source>
        <dbReference type="EMBL" id="QEC75924.1"/>
    </source>
</evidence>
<dbReference type="Proteomes" id="UP000321362">
    <property type="component" value="Chromosome"/>
</dbReference>
<dbReference type="AlphaFoldDB" id="A0A5B8VW62"/>